<dbReference type="AlphaFoldDB" id="A0A6P7ZEB2"/>
<dbReference type="KEGG" id="muo:115479838"/>
<evidence type="ECO:0000256" key="2">
    <source>
        <dbReference type="ARBA" id="ARBA00004607"/>
    </source>
</evidence>
<feature type="region of interest" description="Disordered" evidence="12">
    <location>
        <begin position="294"/>
        <end position="471"/>
    </location>
</feature>
<evidence type="ECO:0000256" key="6">
    <source>
        <dbReference type="ARBA" id="ARBA00023273"/>
    </source>
</evidence>
<evidence type="ECO:0000313" key="15">
    <source>
        <dbReference type="RefSeq" id="XP_030073939.1"/>
    </source>
</evidence>
<keyword evidence="3" id="KW-0963">Cytoplasm</keyword>
<feature type="compositionally biased region" description="Low complexity" evidence="12">
    <location>
        <begin position="433"/>
        <end position="455"/>
    </location>
</feature>
<evidence type="ECO:0000313" key="14">
    <source>
        <dbReference type="RefSeq" id="XP_030073938.1"/>
    </source>
</evidence>
<evidence type="ECO:0000256" key="11">
    <source>
        <dbReference type="SAM" id="Coils"/>
    </source>
</evidence>
<sequence>MANQPSVQAEYVFRGVEHGVRISMDETLLEVEVEDKHTSDQWRGEFDAGFIEDLTHKTGNFKQFSIFCSMLESALMQSSESVTLDLLTYADLEQLRNRKMGSGIWHAPTTKSAALNSKRYLILIYSVEFDRIHYPLPLPYVGKPDPVTLQKVIRELKDELSLLKSKQSKDYRDIEIHRLRTEVERLAEEKQEMEMTMLQLQEDAKLSHKSGALKEVRMLKKIVQSLEAELMKERSKYQRTTNQRMQEYQQLAEEQLALQTCSVFQLEELKASERTLRVRVKSLTNELALYKRRRLTPIGPSPQNHSGSAHGASRALRSQNSSAAGDEQQATSRERSGSRERSASWSATREHLVDREGQSGSRSRAAHLTPSPSGNRLSRFDPTAYVKDKERKQKEAEMRNIRRIRRDISSSPASDRGRLPSRGSRRYTRRNLQGGSSSVESFRSRQSSVSSLSDLEGFHEPLPASGDKQRMKRRCKPLVWNGFNVKTREKPANRKHLVSTPTGGKSADKENLFDPSTDLSEIDARLHALQEYMKNLDTRT</sequence>
<proteinExistence type="inferred from homology"/>
<dbReference type="PANTHER" id="PTHR22691:SF1">
    <property type="entry name" value="CENTROSOMAL PROTEIN CCDC61"/>
    <property type="match status" value="1"/>
</dbReference>
<evidence type="ECO:0000256" key="1">
    <source>
        <dbReference type="ARBA" id="ARBA00004120"/>
    </source>
</evidence>
<protein>
    <recommendedName>
        <fullName evidence="8">Centrosomal protein CCDC61</fullName>
    </recommendedName>
    <alternativeName>
        <fullName evidence="9">Coiled-coil domain-containing protein 61</fullName>
    </alternativeName>
    <alternativeName>
        <fullName evidence="10">VFL3 homolog</fullName>
    </alternativeName>
</protein>
<organism evidence="13 15">
    <name type="scientific">Microcaecilia unicolor</name>
    <dbReference type="NCBI Taxonomy" id="1415580"/>
    <lineage>
        <taxon>Eukaryota</taxon>
        <taxon>Metazoa</taxon>
        <taxon>Chordata</taxon>
        <taxon>Craniata</taxon>
        <taxon>Vertebrata</taxon>
        <taxon>Euteleostomi</taxon>
        <taxon>Amphibia</taxon>
        <taxon>Gymnophiona</taxon>
        <taxon>Siphonopidae</taxon>
        <taxon>Microcaecilia</taxon>
    </lineage>
</organism>
<evidence type="ECO:0000256" key="10">
    <source>
        <dbReference type="ARBA" id="ARBA00042326"/>
    </source>
</evidence>
<feature type="compositionally biased region" description="Basic and acidic residues" evidence="12">
    <location>
        <begin position="386"/>
        <end position="400"/>
    </location>
</feature>
<dbReference type="CDD" id="cd22284">
    <property type="entry name" value="HD_CCDC61_N"/>
    <property type="match status" value="1"/>
</dbReference>
<reference evidence="13" key="1">
    <citation type="submission" date="2024-06" db="UniProtKB">
        <authorList>
            <consortium name="RefSeq"/>
        </authorList>
    </citation>
    <scope>NUCLEOTIDE SEQUENCE [LARGE SCALE GENOMIC DNA]</scope>
</reference>
<feature type="coiled-coil region" evidence="11">
    <location>
        <begin position="176"/>
        <end position="286"/>
    </location>
</feature>
<evidence type="ECO:0000256" key="4">
    <source>
        <dbReference type="ARBA" id="ARBA00023054"/>
    </source>
</evidence>
<dbReference type="OrthoDB" id="568137at2759"/>
<dbReference type="InterPro" id="IPR049733">
    <property type="entry name" value="CCDC61_N"/>
</dbReference>
<name>A0A6P7ZEB2_9AMPH</name>
<dbReference type="Proteomes" id="UP000515156">
    <property type="component" value="Chromosome 11"/>
</dbReference>
<keyword evidence="6" id="KW-0966">Cell projection</keyword>
<keyword evidence="4 11" id="KW-0175">Coiled coil</keyword>
<evidence type="ECO:0000256" key="5">
    <source>
        <dbReference type="ARBA" id="ARBA00023212"/>
    </source>
</evidence>
<evidence type="ECO:0000313" key="13">
    <source>
        <dbReference type="Proteomes" id="UP000515156"/>
    </source>
</evidence>
<evidence type="ECO:0000256" key="7">
    <source>
        <dbReference type="ARBA" id="ARBA00038217"/>
    </source>
</evidence>
<evidence type="ECO:0000256" key="12">
    <source>
        <dbReference type="SAM" id="MobiDB-lite"/>
    </source>
</evidence>
<dbReference type="RefSeq" id="XP_030073938.1">
    <property type="nucleotide sequence ID" value="XM_030218078.1"/>
</dbReference>
<dbReference type="GeneID" id="115479838"/>
<dbReference type="GO" id="GO:0034451">
    <property type="term" value="C:centriolar satellite"/>
    <property type="evidence" value="ECO:0007669"/>
    <property type="project" value="UniProtKB-SubCell"/>
</dbReference>
<feature type="compositionally biased region" description="Polar residues" evidence="12">
    <location>
        <begin position="316"/>
        <end position="331"/>
    </location>
</feature>
<evidence type="ECO:0000256" key="8">
    <source>
        <dbReference type="ARBA" id="ARBA00040683"/>
    </source>
</evidence>
<keyword evidence="13" id="KW-1185">Reference proteome</keyword>
<comment type="similarity">
    <text evidence="7">Belongs to the CCDC61 family.</text>
</comment>
<feature type="compositionally biased region" description="Basic and acidic residues" evidence="12">
    <location>
        <begin position="332"/>
        <end position="357"/>
    </location>
</feature>
<dbReference type="GO" id="GO:0036064">
    <property type="term" value="C:ciliary basal body"/>
    <property type="evidence" value="ECO:0007669"/>
    <property type="project" value="TreeGrafter"/>
</dbReference>
<comment type="subcellular location">
    <subcellularLocation>
        <location evidence="1">Cytoplasm</location>
        <location evidence="1">Cytoskeleton</location>
        <location evidence="1">Cilium basal body</location>
    </subcellularLocation>
    <subcellularLocation>
        <location evidence="2">Cytoplasm</location>
        <location evidence="2">Cytoskeleton</location>
        <location evidence="2">Microtubule organizing center</location>
        <location evidence="2">Centrosome</location>
        <location evidence="2">Centriolar satellite</location>
    </subcellularLocation>
</comment>
<gene>
    <name evidence="14 15" type="primary">CCDC61</name>
</gene>
<dbReference type="CTD" id="729440"/>
<evidence type="ECO:0000256" key="3">
    <source>
        <dbReference type="ARBA" id="ARBA00022490"/>
    </source>
</evidence>
<feature type="region of interest" description="Disordered" evidence="12">
    <location>
        <begin position="494"/>
        <end position="515"/>
    </location>
</feature>
<reference evidence="14 15" key="2">
    <citation type="submission" date="2025-04" db="UniProtKB">
        <authorList>
            <consortium name="RefSeq"/>
        </authorList>
    </citation>
    <scope>IDENTIFICATION</scope>
</reference>
<dbReference type="RefSeq" id="XP_030073939.1">
    <property type="nucleotide sequence ID" value="XM_030218079.1"/>
</dbReference>
<keyword evidence="5" id="KW-0206">Cytoskeleton</keyword>
<evidence type="ECO:0000256" key="9">
    <source>
        <dbReference type="ARBA" id="ARBA00041518"/>
    </source>
</evidence>
<accession>A0A6P7ZEB2</accession>
<dbReference type="PANTHER" id="PTHR22691">
    <property type="entry name" value="YEAST SPT2-RELATED"/>
    <property type="match status" value="1"/>
</dbReference>